<gene>
    <name evidence="1" type="ORF">N8T08_004338</name>
</gene>
<keyword evidence="2" id="KW-1185">Reference proteome</keyword>
<evidence type="ECO:0000313" key="1">
    <source>
        <dbReference type="EMBL" id="KAK1145463.1"/>
    </source>
</evidence>
<proteinExistence type="predicted"/>
<reference evidence="1 2" key="1">
    <citation type="journal article" date="2023" name="ACS Omega">
        <title>Identification of the Neoaspergillic Acid Biosynthesis Gene Cluster by Establishing an In Vitro CRISPR-Ribonucleoprotein Genetic System in Aspergillus melleus.</title>
        <authorList>
            <person name="Yuan B."/>
            <person name="Grau M.F."/>
            <person name="Murata R.M."/>
            <person name="Torok T."/>
            <person name="Venkateswaran K."/>
            <person name="Stajich J.E."/>
            <person name="Wang C.C.C."/>
        </authorList>
    </citation>
    <scope>NUCLEOTIDE SEQUENCE [LARGE SCALE GENOMIC DNA]</scope>
    <source>
        <strain evidence="1 2">IMV 1140</strain>
    </source>
</reference>
<dbReference type="EMBL" id="JAOPJF010000024">
    <property type="protein sequence ID" value="KAK1145463.1"/>
    <property type="molecule type" value="Genomic_DNA"/>
</dbReference>
<accession>A0ACC3B4W1</accession>
<comment type="caution">
    <text evidence="1">The sequence shown here is derived from an EMBL/GenBank/DDBJ whole genome shotgun (WGS) entry which is preliminary data.</text>
</comment>
<organism evidence="1 2">
    <name type="scientific">Aspergillus melleus</name>
    <dbReference type="NCBI Taxonomy" id="138277"/>
    <lineage>
        <taxon>Eukaryota</taxon>
        <taxon>Fungi</taxon>
        <taxon>Dikarya</taxon>
        <taxon>Ascomycota</taxon>
        <taxon>Pezizomycotina</taxon>
        <taxon>Eurotiomycetes</taxon>
        <taxon>Eurotiomycetidae</taxon>
        <taxon>Eurotiales</taxon>
        <taxon>Aspergillaceae</taxon>
        <taxon>Aspergillus</taxon>
        <taxon>Aspergillus subgen. Circumdati</taxon>
    </lineage>
</organism>
<evidence type="ECO:0000313" key="2">
    <source>
        <dbReference type="Proteomes" id="UP001177260"/>
    </source>
</evidence>
<dbReference type="Proteomes" id="UP001177260">
    <property type="component" value="Unassembled WGS sequence"/>
</dbReference>
<sequence length="140" mass="15284">MKALASSTEFFEAYCPQRPTCNLSKLNVGDIDHPDFSRGPPPEGYPNDLDDAAVVHELLERLVVREGKPVIRLGHSSGGVIATQAAILELLYKARQAQGHPGGVIELFYVGAFLVPVGKSAHSFFQPKKMGLRLSRRLCV</sequence>
<protein>
    <submittedName>
        <fullName evidence="1">Uncharacterized protein</fullName>
    </submittedName>
</protein>
<name>A0ACC3B4W1_9EURO</name>